<name>A0ABP0K1K6_9DINO</name>
<feature type="coiled-coil region" evidence="1">
    <location>
        <begin position="256"/>
        <end position="311"/>
    </location>
</feature>
<comment type="caution">
    <text evidence="3">The sequence shown here is derived from an EMBL/GenBank/DDBJ whole genome shotgun (WGS) entry which is preliminary data.</text>
</comment>
<feature type="compositionally biased region" description="Basic and acidic residues" evidence="2">
    <location>
        <begin position="410"/>
        <end position="422"/>
    </location>
</feature>
<gene>
    <name evidence="3" type="ORF">CCMP2556_LOCUS14133</name>
</gene>
<organism evidence="3 4">
    <name type="scientific">Durusdinium trenchii</name>
    <dbReference type="NCBI Taxonomy" id="1381693"/>
    <lineage>
        <taxon>Eukaryota</taxon>
        <taxon>Sar</taxon>
        <taxon>Alveolata</taxon>
        <taxon>Dinophyceae</taxon>
        <taxon>Suessiales</taxon>
        <taxon>Symbiodiniaceae</taxon>
        <taxon>Durusdinium</taxon>
    </lineage>
</organism>
<evidence type="ECO:0000256" key="2">
    <source>
        <dbReference type="SAM" id="MobiDB-lite"/>
    </source>
</evidence>
<feature type="coiled-coil region" evidence="1">
    <location>
        <begin position="51"/>
        <end position="107"/>
    </location>
</feature>
<sequence>MLLRSFDSSCRPDGLELWHQPCRESGLTGMIHNASSISLPCTHSASPEKMAAALDSVAATLEKDLEDERRERREQVAFLNRICAKERELLVGRAESFQRQLAEAKELWDRERVLLQDRLRASEAALAATGRSSLERTEETEAVLQRQLSVLRQSEQSLEAQVQKEQKFREDESKRWSGTVTELNVKMADLRTELDASIKDAETKIQDLQQDLRSCQVQRDNAAGAFKEVLSKQATSEAEVVAFLRQEYSEQRQALLGEASAEVQALRSQVQSLQQENESLKLEVAMKNEAREEMDVVVSKLRSEYEEESEESLMKAVRQLQMADDLVVGLRRRAEQEADVHASCLRELTEARREVAEEAACCRRLSASNESRSEQAPPSFRGDLSRGSDQMNEIYRERQEAMAIIERLRSRQDGSPSRHESVEMLWPRSGSIGSSPVRSSPGLRGVRDWSWLSKSLALAASPKDISSISVNTTG</sequence>
<reference evidence="3 4" key="1">
    <citation type="submission" date="2024-02" db="EMBL/GenBank/DDBJ databases">
        <authorList>
            <person name="Chen Y."/>
            <person name="Shah S."/>
            <person name="Dougan E. K."/>
            <person name="Thang M."/>
            <person name="Chan C."/>
        </authorList>
    </citation>
    <scope>NUCLEOTIDE SEQUENCE [LARGE SCALE GENOMIC DNA]</scope>
</reference>
<evidence type="ECO:0000313" key="4">
    <source>
        <dbReference type="Proteomes" id="UP001642484"/>
    </source>
</evidence>
<protein>
    <submittedName>
        <fullName evidence="3">Uncharacterized protein</fullName>
    </submittedName>
</protein>
<keyword evidence="1" id="KW-0175">Coiled coil</keyword>
<evidence type="ECO:0000313" key="3">
    <source>
        <dbReference type="EMBL" id="CAK9020640.1"/>
    </source>
</evidence>
<dbReference type="Proteomes" id="UP001642484">
    <property type="component" value="Unassembled WGS sequence"/>
</dbReference>
<evidence type="ECO:0000256" key="1">
    <source>
        <dbReference type="SAM" id="Coils"/>
    </source>
</evidence>
<keyword evidence="4" id="KW-1185">Reference proteome</keyword>
<feature type="coiled-coil region" evidence="1">
    <location>
        <begin position="191"/>
        <end position="218"/>
    </location>
</feature>
<feature type="region of interest" description="Disordered" evidence="2">
    <location>
        <begin position="410"/>
        <end position="444"/>
    </location>
</feature>
<feature type="compositionally biased region" description="Polar residues" evidence="2">
    <location>
        <begin position="366"/>
        <end position="376"/>
    </location>
</feature>
<feature type="compositionally biased region" description="Low complexity" evidence="2">
    <location>
        <begin position="427"/>
        <end position="442"/>
    </location>
</feature>
<accession>A0ABP0K1K6</accession>
<feature type="region of interest" description="Disordered" evidence="2">
    <location>
        <begin position="365"/>
        <end position="387"/>
    </location>
</feature>
<dbReference type="EMBL" id="CAXAMN010007158">
    <property type="protein sequence ID" value="CAK9020640.1"/>
    <property type="molecule type" value="Genomic_DNA"/>
</dbReference>
<proteinExistence type="predicted"/>